<evidence type="ECO:0000313" key="1">
    <source>
        <dbReference type="EMBL" id="JAI56138.1"/>
    </source>
</evidence>
<dbReference type="InterPro" id="IPR027031">
    <property type="entry name" value="Gly-tRNA_synthase/POLG2"/>
</dbReference>
<organism evidence="1">
    <name type="scientific">Rhodnius neglectus</name>
    <dbReference type="NCBI Taxonomy" id="72488"/>
    <lineage>
        <taxon>Eukaryota</taxon>
        <taxon>Metazoa</taxon>
        <taxon>Ecdysozoa</taxon>
        <taxon>Arthropoda</taxon>
        <taxon>Hexapoda</taxon>
        <taxon>Insecta</taxon>
        <taxon>Pterygota</taxon>
        <taxon>Neoptera</taxon>
        <taxon>Paraneoptera</taxon>
        <taxon>Hemiptera</taxon>
        <taxon>Heteroptera</taxon>
        <taxon>Panheteroptera</taxon>
        <taxon>Cimicomorpha</taxon>
        <taxon>Reduviidae</taxon>
        <taxon>Triatominae</taxon>
        <taxon>Rhodnius</taxon>
    </lineage>
</organism>
<dbReference type="AlphaFoldDB" id="A0A0P4VSM6"/>
<dbReference type="GO" id="GO:0006264">
    <property type="term" value="P:mitochondrial DNA replication"/>
    <property type="evidence" value="ECO:0007669"/>
    <property type="project" value="TreeGrafter"/>
</dbReference>
<dbReference type="SUPFAM" id="SSF52954">
    <property type="entry name" value="Class II aaRS ABD-related"/>
    <property type="match status" value="1"/>
</dbReference>
<sequence>MYGSNSSKMLKLIINHFDRSSYVNFKVNVKKVERYMYGPPGELLAENIRREWLYNVALFREINVLPFHSGETTSGLTKDNLEKILMAKEFNNSELPFGLVESRSEAPNFFCLDPVYPKKTTILRYLGFLKPSEAEQFYYRWQLQRKRWWRKFSNDPGKFVFAESDDTKDGLKNHSKIVAKFPWGDHEVETIQYHGANMFNSLSGNLLNRLYIKDGVSNKYLPHVVESWCSLDYATWTYLCDAYFQEAKEEKPVIRLHKKLAPFKFTAAAPSTTNDKVKQLLDLSHLIMLELRKEGISCLLPVTPPFGTTDLESQLVRSNTLAIPYTAVLTSDSLQTGIFGLYSRETTLQEQVHLSKIKEYGQILMKA</sequence>
<dbReference type="Gene3D" id="3.40.50.800">
    <property type="entry name" value="Anticodon-binding domain"/>
    <property type="match status" value="1"/>
</dbReference>
<name>A0A0P4VSM6_9HEMI</name>
<dbReference type="Gene3D" id="3.30.930.10">
    <property type="entry name" value="Bira Bifunctional Protein, Domain 2"/>
    <property type="match status" value="1"/>
</dbReference>
<proteinExistence type="evidence at transcript level"/>
<dbReference type="PANTHER" id="PTHR10745:SF8">
    <property type="entry name" value="DNA POLYMERASE SUBUNIT GAMMA-2, MITOCHONDRIAL"/>
    <property type="match status" value="1"/>
</dbReference>
<reference evidence="1" key="1">
    <citation type="journal article" date="2016" name="PLoS Negl. Trop. Dis.">
        <title>A Deep Insight into the Sialome of Rhodnius neglectus, a Vector of Chagas Disease.</title>
        <authorList>
            <person name="Santiago P.B."/>
            <person name="Assumpcao T.C."/>
            <person name="Araujo C.N."/>
            <person name="Bastos I.M."/>
            <person name="Neves D."/>
            <person name="Silva I.G."/>
            <person name="Charneau S."/>
            <person name="Queiroz R.M."/>
            <person name="Raiol T."/>
            <person name="Oliveira J.V."/>
            <person name="Sousa M.V."/>
            <person name="Calvo E."/>
            <person name="Ribeiro J.M."/>
            <person name="Santana J.M."/>
        </authorList>
    </citation>
    <scope>NUCLEOTIDE SEQUENCE</scope>
    <source>
        <tissue evidence="1">Salivary glands</tissue>
    </source>
</reference>
<dbReference type="GO" id="GO:0005739">
    <property type="term" value="C:mitochondrion"/>
    <property type="evidence" value="ECO:0007669"/>
    <property type="project" value="TreeGrafter"/>
</dbReference>
<protein>
    <submittedName>
        <fullName evidence="1">Putative mitochondrial dna polymerase accessory subunit</fullName>
    </submittedName>
</protein>
<dbReference type="InterPro" id="IPR036621">
    <property type="entry name" value="Anticodon-bd_dom_sf"/>
</dbReference>
<dbReference type="PANTHER" id="PTHR10745">
    <property type="entry name" value="GLYCYL-TRNA SYNTHETASE/DNA POLYMERASE SUBUNIT GAMMA-2"/>
    <property type="match status" value="1"/>
</dbReference>
<accession>A0A0P4VSM6</accession>
<dbReference type="SUPFAM" id="SSF55681">
    <property type="entry name" value="Class II aaRS and biotin synthetases"/>
    <property type="match status" value="1"/>
</dbReference>
<dbReference type="EMBL" id="GDKW01000457">
    <property type="protein sequence ID" value="JAI56138.1"/>
    <property type="molecule type" value="mRNA"/>
</dbReference>
<dbReference type="InterPro" id="IPR045864">
    <property type="entry name" value="aa-tRNA-synth_II/BPL/LPL"/>
</dbReference>